<keyword evidence="3" id="KW-1185">Reference proteome</keyword>
<protein>
    <submittedName>
        <fullName evidence="2">DUF4351 domain-containing protein</fullName>
    </submittedName>
</protein>
<dbReference type="InterPro" id="IPR025587">
    <property type="entry name" value="DUF4351"/>
</dbReference>
<comment type="caution">
    <text evidence="2">The sequence shown here is derived from an EMBL/GenBank/DDBJ whole genome shotgun (WGS) entry which is preliminary data.</text>
</comment>
<organism evidence="2 3">
    <name type="scientific">Phormidesmis priestleyi ULC007</name>
    <dbReference type="NCBI Taxonomy" id="1920490"/>
    <lineage>
        <taxon>Bacteria</taxon>
        <taxon>Bacillati</taxon>
        <taxon>Cyanobacteriota</taxon>
        <taxon>Cyanophyceae</taxon>
        <taxon>Leptolyngbyales</taxon>
        <taxon>Leptolyngbyaceae</taxon>
        <taxon>Phormidesmis</taxon>
    </lineage>
</organism>
<gene>
    <name evidence="2" type="ORF">C7B65_25925</name>
</gene>
<dbReference type="Pfam" id="PF14261">
    <property type="entry name" value="DUF4351"/>
    <property type="match status" value="1"/>
</dbReference>
<dbReference type="PANTHER" id="PTHR35586">
    <property type="entry name" value="SLL1691 PROTEIN"/>
    <property type="match status" value="1"/>
</dbReference>
<sequence>MAQNTFDQLSKQYLEEFLAPIDTVQRQYEIPGEAKFVDLWFVPNSEAAQTDDLGLLGRMVQKPCLFEPYRNTPTRTDVRVSVMKLVWIQEDERRKAQLDVLPEDALPMLWVLAATTSKPLLSEVGGVVKSDWLPGVYFLSDLFKTAIVAIDQLPETEETLWVRILGRDETQERAIREVLALPPTHPRRNGILRLLASWKVKIDVGGNEDFTGREALMALSEAFLEWEQRTGEQAERSLILRLLTKRVGTVSDAVKSQIAELPLAQLEELGEALLDFSSGTDLSAWLAAHASVE</sequence>
<accession>A0A2T1D2Q8</accession>
<dbReference type="PANTHER" id="PTHR35586:SF2">
    <property type="entry name" value="SLL1542 PROTEIN"/>
    <property type="match status" value="1"/>
</dbReference>
<evidence type="ECO:0000313" key="2">
    <source>
        <dbReference type="EMBL" id="PSB14760.1"/>
    </source>
</evidence>
<evidence type="ECO:0000313" key="3">
    <source>
        <dbReference type="Proteomes" id="UP000238634"/>
    </source>
</evidence>
<reference evidence="2 3" key="2">
    <citation type="submission" date="2018-03" db="EMBL/GenBank/DDBJ databases">
        <title>The ancient ancestry and fast evolution of plastids.</title>
        <authorList>
            <person name="Moore K.R."/>
            <person name="Magnabosco C."/>
            <person name="Momper L."/>
            <person name="Gold D.A."/>
            <person name="Bosak T."/>
            <person name="Fournier G.P."/>
        </authorList>
    </citation>
    <scope>NUCLEOTIDE SEQUENCE [LARGE SCALE GENOMIC DNA]</scope>
    <source>
        <strain evidence="2 3">ULC007</strain>
    </source>
</reference>
<dbReference type="AlphaFoldDB" id="A0A2T1D2Q8"/>
<proteinExistence type="predicted"/>
<dbReference type="OrthoDB" id="528329at2"/>
<evidence type="ECO:0000259" key="1">
    <source>
        <dbReference type="Pfam" id="PF14261"/>
    </source>
</evidence>
<dbReference type="EMBL" id="PVWG01000078">
    <property type="protein sequence ID" value="PSB14760.1"/>
    <property type="molecule type" value="Genomic_DNA"/>
</dbReference>
<dbReference type="STRING" id="1920490.GCA_001895925_05364"/>
<reference evidence="2 3" key="1">
    <citation type="submission" date="2018-02" db="EMBL/GenBank/DDBJ databases">
        <authorList>
            <person name="Cohen D.B."/>
            <person name="Kent A.D."/>
        </authorList>
    </citation>
    <scope>NUCLEOTIDE SEQUENCE [LARGE SCALE GENOMIC DNA]</scope>
    <source>
        <strain evidence="2 3">ULC007</strain>
    </source>
</reference>
<dbReference type="Proteomes" id="UP000238634">
    <property type="component" value="Unassembled WGS sequence"/>
</dbReference>
<feature type="domain" description="DUF4351" evidence="1">
    <location>
        <begin position="229"/>
        <end position="286"/>
    </location>
</feature>
<dbReference type="RefSeq" id="WP_073074780.1">
    <property type="nucleotide sequence ID" value="NZ_MPPI01000046.1"/>
</dbReference>
<name>A0A2T1D2Q8_9CYAN</name>